<dbReference type="Proteomes" id="UP000676194">
    <property type="component" value="Chromosome"/>
</dbReference>
<evidence type="ECO:0000256" key="3">
    <source>
        <dbReference type="ARBA" id="ARBA00012000"/>
    </source>
</evidence>
<keyword evidence="4" id="KW-0227">DNA damage</keyword>
<dbReference type="GO" id="GO:0006285">
    <property type="term" value="P:base-excision repair, AP site formation"/>
    <property type="evidence" value="ECO:0007669"/>
    <property type="project" value="TreeGrafter"/>
</dbReference>
<reference evidence="7" key="1">
    <citation type="submission" date="2021-05" db="EMBL/GenBank/DDBJ databases">
        <title>Complete genome sequence of the cellulolytic planctomycete Telmatocola sphagniphila SP2T and characterization of the first cellulase from planctomycetes.</title>
        <authorList>
            <person name="Rakitin A.L."/>
            <person name="Beletsky A.V."/>
            <person name="Naumoff D.G."/>
            <person name="Kulichevskaya I.S."/>
            <person name="Mardanov A.V."/>
            <person name="Ravin N.V."/>
            <person name="Dedysh S.N."/>
        </authorList>
    </citation>
    <scope>NUCLEOTIDE SEQUENCE</scope>
    <source>
        <strain evidence="7">SP2T</strain>
    </source>
</reference>
<protein>
    <recommendedName>
        <fullName evidence="3">DNA-3-methyladenine glycosylase II</fullName>
        <ecNumber evidence="3">3.2.2.21</ecNumber>
    </recommendedName>
</protein>
<evidence type="ECO:0000259" key="6">
    <source>
        <dbReference type="SMART" id="SM00478"/>
    </source>
</evidence>
<proteinExistence type="inferred from homology"/>
<dbReference type="InterPro" id="IPR003265">
    <property type="entry name" value="HhH-GPD_domain"/>
</dbReference>
<sequence>MKFHHHVKAAEKHLSGAHPLFHRHIKSRGGCKIKLRPGGYQVLCSSIISQQISTLAAKSISRKVMAYCGGKKFDPEVIFQAPEDDLRACGLSRGKVRYLKALSEKVIEDPRFFKRLPRLTDEQIMESLLPIPGIGPWTVEMFMMFSLGRMDVLPVADLGIQKGFQKLFELTELPKKKQMIELAEPWRPYRSVACFFLWAMQDGSD</sequence>
<dbReference type="GO" id="GO:0032993">
    <property type="term" value="C:protein-DNA complex"/>
    <property type="evidence" value="ECO:0007669"/>
    <property type="project" value="TreeGrafter"/>
</dbReference>
<dbReference type="CDD" id="cd00056">
    <property type="entry name" value="ENDO3c"/>
    <property type="match status" value="1"/>
</dbReference>
<keyword evidence="8" id="KW-1185">Reference proteome</keyword>
<dbReference type="EMBL" id="CP074694">
    <property type="protein sequence ID" value="QVL33069.1"/>
    <property type="molecule type" value="Genomic_DNA"/>
</dbReference>
<dbReference type="GO" id="GO:0006307">
    <property type="term" value="P:DNA alkylation repair"/>
    <property type="evidence" value="ECO:0007669"/>
    <property type="project" value="TreeGrafter"/>
</dbReference>
<dbReference type="GO" id="GO:0043916">
    <property type="term" value="F:DNA-7-methylguanine glycosylase activity"/>
    <property type="evidence" value="ECO:0007669"/>
    <property type="project" value="TreeGrafter"/>
</dbReference>
<dbReference type="SUPFAM" id="SSF48150">
    <property type="entry name" value="DNA-glycosylase"/>
    <property type="match status" value="1"/>
</dbReference>
<organism evidence="7 8">
    <name type="scientific">Telmatocola sphagniphila</name>
    <dbReference type="NCBI Taxonomy" id="1123043"/>
    <lineage>
        <taxon>Bacteria</taxon>
        <taxon>Pseudomonadati</taxon>
        <taxon>Planctomycetota</taxon>
        <taxon>Planctomycetia</taxon>
        <taxon>Gemmatales</taxon>
        <taxon>Gemmataceae</taxon>
    </lineage>
</organism>
<evidence type="ECO:0000313" key="7">
    <source>
        <dbReference type="EMBL" id="QVL33069.1"/>
    </source>
</evidence>
<evidence type="ECO:0000256" key="4">
    <source>
        <dbReference type="ARBA" id="ARBA00022763"/>
    </source>
</evidence>
<accession>A0A8E6B880</accession>
<dbReference type="PANTHER" id="PTHR43003">
    <property type="entry name" value="DNA-3-METHYLADENINE GLYCOSYLASE"/>
    <property type="match status" value="1"/>
</dbReference>
<dbReference type="EC" id="3.2.2.21" evidence="3"/>
<evidence type="ECO:0000256" key="1">
    <source>
        <dbReference type="ARBA" id="ARBA00000086"/>
    </source>
</evidence>
<dbReference type="Gene3D" id="1.10.340.30">
    <property type="entry name" value="Hypothetical protein, domain 2"/>
    <property type="match status" value="1"/>
</dbReference>
<dbReference type="InterPro" id="IPR051912">
    <property type="entry name" value="Alkylbase_DNA_Glycosylase/TA"/>
</dbReference>
<dbReference type="InterPro" id="IPR011257">
    <property type="entry name" value="DNA_glycosylase"/>
</dbReference>
<dbReference type="PANTHER" id="PTHR43003:SF5">
    <property type="entry name" value="DNA-3-METHYLADENINE GLYCOSYLASE"/>
    <property type="match status" value="1"/>
</dbReference>
<name>A0A8E6B880_9BACT</name>
<dbReference type="GO" id="GO:0032131">
    <property type="term" value="F:alkylated DNA binding"/>
    <property type="evidence" value="ECO:0007669"/>
    <property type="project" value="TreeGrafter"/>
</dbReference>
<dbReference type="KEGG" id="tsph:KIH39_03895"/>
<dbReference type="Pfam" id="PF00730">
    <property type="entry name" value="HhH-GPD"/>
    <property type="match status" value="1"/>
</dbReference>
<comment type="catalytic activity">
    <reaction evidence="1">
        <text>Hydrolysis of alkylated DNA, releasing 3-methyladenine, 3-methylguanine, 7-methylguanine and 7-methyladenine.</text>
        <dbReference type="EC" id="3.2.2.21"/>
    </reaction>
</comment>
<feature type="domain" description="HhH-GPD" evidence="6">
    <location>
        <begin position="48"/>
        <end position="202"/>
    </location>
</feature>
<evidence type="ECO:0000256" key="2">
    <source>
        <dbReference type="ARBA" id="ARBA00010817"/>
    </source>
</evidence>
<evidence type="ECO:0000313" key="8">
    <source>
        <dbReference type="Proteomes" id="UP000676194"/>
    </source>
</evidence>
<dbReference type="SMART" id="SM00478">
    <property type="entry name" value="ENDO3c"/>
    <property type="match status" value="1"/>
</dbReference>
<gene>
    <name evidence="7" type="ORF">KIH39_03895</name>
</gene>
<dbReference type="RefSeq" id="WP_213497959.1">
    <property type="nucleotide sequence ID" value="NZ_CP074694.1"/>
</dbReference>
<comment type="similarity">
    <text evidence="2">Belongs to the alkylbase DNA glycosidase AlkA family.</text>
</comment>
<evidence type="ECO:0000256" key="5">
    <source>
        <dbReference type="ARBA" id="ARBA00023204"/>
    </source>
</evidence>
<dbReference type="AlphaFoldDB" id="A0A8E6B880"/>
<dbReference type="Gene3D" id="1.10.1670.40">
    <property type="match status" value="1"/>
</dbReference>
<dbReference type="GO" id="GO:0008725">
    <property type="term" value="F:DNA-3-methyladenine glycosylase activity"/>
    <property type="evidence" value="ECO:0007669"/>
    <property type="project" value="TreeGrafter"/>
</dbReference>
<keyword evidence="5" id="KW-0234">DNA repair</keyword>
<dbReference type="FunFam" id="1.10.340.30:FF:000004">
    <property type="entry name" value="DNA-3-methyladenine glycosylase II"/>
    <property type="match status" value="1"/>
</dbReference>